<dbReference type="AlphaFoldDB" id="A0AAE1ZKC9"/>
<keyword evidence="11" id="KW-0066">ATP synthesis</keyword>
<evidence type="ECO:0000256" key="10">
    <source>
        <dbReference type="ARBA" id="ARBA00023196"/>
    </source>
</evidence>
<dbReference type="CDD" id="cd12152">
    <property type="entry name" value="F1-ATPase_delta"/>
    <property type="match status" value="1"/>
</dbReference>
<dbReference type="FunFam" id="2.60.15.10:FF:000004">
    <property type="entry name" value="ATP synthase subunit delta, mitochondrial"/>
    <property type="match status" value="1"/>
</dbReference>
<evidence type="ECO:0000313" key="15">
    <source>
        <dbReference type="Proteomes" id="UP001292079"/>
    </source>
</evidence>
<dbReference type="Proteomes" id="UP001292079">
    <property type="component" value="Unassembled WGS sequence"/>
</dbReference>
<evidence type="ECO:0000313" key="14">
    <source>
        <dbReference type="EMBL" id="KAK4475866.1"/>
    </source>
</evidence>
<comment type="subcellular location">
    <subcellularLocation>
        <location evidence="1">Mitochondrion inner membrane</location>
    </subcellularLocation>
</comment>
<reference evidence="14" key="1">
    <citation type="submission" date="2022-04" db="EMBL/GenBank/DDBJ databases">
        <authorList>
            <person name="Xu L."/>
            <person name="Lv Z."/>
        </authorList>
    </citation>
    <scope>NUCLEOTIDE SEQUENCE</scope>
    <source>
        <strain evidence="14">LV_2022a</strain>
    </source>
</reference>
<dbReference type="EMBL" id="JALJAT010000001">
    <property type="protein sequence ID" value="KAK4475866.1"/>
    <property type="molecule type" value="Genomic_DNA"/>
</dbReference>
<reference evidence="14" key="2">
    <citation type="journal article" date="2023" name="Infect Dis Poverty">
        <title>Chromosome-scale genome of the human blood fluke Schistosoma mekongi and its implications for public health.</title>
        <authorList>
            <person name="Zhou M."/>
            <person name="Xu L."/>
            <person name="Xu D."/>
            <person name="Chen W."/>
            <person name="Khan J."/>
            <person name="Hu Y."/>
            <person name="Huang H."/>
            <person name="Wei H."/>
            <person name="Zhang Y."/>
            <person name="Chusongsang P."/>
            <person name="Tanasarnprasert K."/>
            <person name="Hu X."/>
            <person name="Limpanont Y."/>
            <person name="Lv Z."/>
        </authorList>
    </citation>
    <scope>NUCLEOTIDE SEQUENCE</scope>
    <source>
        <strain evidence="14">LV_2022a</strain>
    </source>
</reference>
<evidence type="ECO:0000256" key="12">
    <source>
        <dbReference type="ARBA" id="ARBA00031669"/>
    </source>
</evidence>
<feature type="domain" description="ATP synthase F1 complex delta/epsilon subunit N-terminal" evidence="13">
    <location>
        <begin position="41"/>
        <end position="121"/>
    </location>
</feature>
<dbReference type="PANTHER" id="PTHR13822">
    <property type="entry name" value="ATP SYNTHASE DELTA/EPSILON CHAIN"/>
    <property type="match status" value="1"/>
</dbReference>
<evidence type="ECO:0000256" key="2">
    <source>
        <dbReference type="ARBA" id="ARBA00005712"/>
    </source>
</evidence>
<evidence type="ECO:0000256" key="11">
    <source>
        <dbReference type="ARBA" id="ARBA00023310"/>
    </source>
</evidence>
<dbReference type="GO" id="GO:0005743">
    <property type="term" value="C:mitochondrial inner membrane"/>
    <property type="evidence" value="ECO:0007669"/>
    <property type="project" value="UniProtKB-SubCell"/>
</dbReference>
<name>A0AAE1ZKC9_SCHME</name>
<keyword evidence="3" id="KW-0813">Transport</keyword>
<dbReference type="InterPro" id="IPR020546">
    <property type="entry name" value="ATP_synth_F1_dsu/esu_N"/>
</dbReference>
<keyword evidence="6" id="KW-0809">Transit peptide</keyword>
<dbReference type="Gene3D" id="2.60.15.10">
    <property type="entry name" value="F0F1 ATP synthase delta/epsilon subunit, N-terminal"/>
    <property type="match status" value="1"/>
</dbReference>
<dbReference type="SUPFAM" id="SSF51344">
    <property type="entry name" value="Epsilon subunit of F1F0-ATP synthase N-terminal domain"/>
    <property type="match status" value="1"/>
</dbReference>
<dbReference type="Gene3D" id="1.20.5.440">
    <property type="entry name" value="ATP synthase delta/epsilon subunit, C-terminal domain"/>
    <property type="match status" value="1"/>
</dbReference>
<dbReference type="HAMAP" id="MF_00530">
    <property type="entry name" value="ATP_synth_epsil_bac"/>
    <property type="match status" value="1"/>
</dbReference>
<evidence type="ECO:0000256" key="4">
    <source>
        <dbReference type="ARBA" id="ARBA00022781"/>
    </source>
</evidence>
<evidence type="ECO:0000256" key="8">
    <source>
        <dbReference type="ARBA" id="ARBA00023128"/>
    </source>
</evidence>
<sequence>MLYYDKHSSVLASLFNKVATFRLLKQLRSIHTSTQCLAELKLTFASSGQVFYNSVAVRQVDVPTLNGRFGVLAEHVPTVGCLKPGVVAVTENDGSMKKYFVSSGIVTVNSDSTIQVLAEEAAALDQLDIHAVKDGVSRAQSELSIANTEVGKTEAQIAIEAFEEMSRALQEHS</sequence>
<evidence type="ECO:0000256" key="6">
    <source>
        <dbReference type="ARBA" id="ARBA00022946"/>
    </source>
</evidence>
<dbReference type="PANTHER" id="PTHR13822:SF7">
    <property type="entry name" value="ATP SYNTHASE SUBUNIT DELTA, MITOCHONDRIAL"/>
    <property type="match status" value="1"/>
</dbReference>
<dbReference type="NCBIfam" id="TIGR01216">
    <property type="entry name" value="ATP_synt_epsi"/>
    <property type="match status" value="1"/>
</dbReference>
<keyword evidence="4" id="KW-0375">Hydrogen ion transport</keyword>
<proteinExistence type="inferred from homology"/>
<dbReference type="InterPro" id="IPR001469">
    <property type="entry name" value="ATP_synth_F1_dsu/esu"/>
</dbReference>
<evidence type="ECO:0000256" key="1">
    <source>
        <dbReference type="ARBA" id="ARBA00004273"/>
    </source>
</evidence>
<keyword evidence="15" id="KW-1185">Reference proteome</keyword>
<keyword evidence="9" id="KW-0472">Membrane</keyword>
<dbReference type="InterPro" id="IPR036771">
    <property type="entry name" value="ATPsynth_dsu/esu_N"/>
</dbReference>
<protein>
    <recommendedName>
        <fullName evidence="12">F-ATPase delta subunit</fullName>
    </recommendedName>
</protein>
<evidence type="ECO:0000256" key="3">
    <source>
        <dbReference type="ARBA" id="ARBA00022448"/>
    </source>
</evidence>
<keyword evidence="8" id="KW-0496">Mitochondrion</keyword>
<comment type="similarity">
    <text evidence="2">Belongs to the ATPase epsilon chain family.</text>
</comment>
<evidence type="ECO:0000256" key="5">
    <source>
        <dbReference type="ARBA" id="ARBA00022792"/>
    </source>
</evidence>
<comment type="caution">
    <text evidence="14">The sequence shown here is derived from an EMBL/GenBank/DDBJ whole genome shotgun (WGS) entry which is preliminary data.</text>
</comment>
<accession>A0AAE1ZKC9</accession>
<evidence type="ECO:0000256" key="9">
    <source>
        <dbReference type="ARBA" id="ARBA00023136"/>
    </source>
</evidence>
<keyword evidence="10" id="KW-0139">CF(1)</keyword>
<dbReference type="GO" id="GO:0046933">
    <property type="term" value="F:proton-transporting ATP synthase activity, rotational mechanism"/>
    <property type="evidence" value="ECO:0007669"/>
    <property type="project" value="InterPro"/>
</dbReference>
<dbReference type="GO" id="GO:0045259">
    <property type="term" value="C:proton-transporting ATP synthase complex"/>
    <property type="evidence" value="ECO:0007669"/>
    <property type="project" value="UniProtKB-KW"/>
</dbReference>
<gene>
    <name evidence="14" type="ORF">MN116_001114</name>
</gene>
<evidence type="ECO:0000259" key="13">
    <source>
        <dbReference type="Pfam" id="PF02823"/>
    </source>
</evidence>
<keyword evidence="7" id="KW-0406">Ion transport</keyword>
<dbReference type="Pfam" id="PF02823">
    <property type="entry name" value="ATP-synt_DE_N"/>
    <property type="match status" value="1"/>
</dbReference>
<organism evidence="14 15">
    <name type="scientific">Schistosoma mekongi</name>
    <name type="common">Parasitic worm</name>
    <dbReference type="NCBI Taxonomy" id="38744"/>
    <lineage>
        <taxon>Eukaryota</taxon>
        <taxon>Metazoa</taxon>
        <taxon>Spiralia</taxon>
        <taxon>Lophotrochozoa</taxon>
        <taxon>Platyhelminthes</taxon>
        <taxon>Trematoda</taxon>
        <taxon>Digenea</taxon>
        <taxon>Strigeidida</taxon>
        <taxon>Schistosomatoidea</taxon>
        <taxon>Schistosomatidae</taxon>
        <taxon>Schistosoma</taxon>
    </lineage>
</organism>
<keyword evidence="5" id="KW-0999">Mitochondrion inner membrane</keyword>
<evidence type="ECO:0000256" key="7">
    <source>
        <dbReference type="ARBA" id="ARBA00023065"/>
    </source>
</evidence>